<dbReference type="InterPro" id="IPR036390">
    <property type="entry name" value="WH_DNA-bd_sf"/>
</dbReference>
<dbReference type="PANTHER" id="PTHR42756">
    <property type="entry name" value="TRANSCRIPTIONAL REGULATOR, MARR"/>
    <property type="match status" value="1"/>
</dbReference>
<evidence type="ECO:0000256" key="1">
    <source>
        <dbReference type="ARBA" id="ARBA00023015"/>
    </source>
</evidence>
<dbReference type="Gene3D" id="1.10.10.10">
    <property type="entry name" value="Winged helix-like DNA-binding domain superfamily/Winged helix DNA-binding domain"/>
    <property type="match status" value="1"/>
</dbReference>
<evidence type="ECO:0000313" key="6">
    <source>
        <dbReference type="Proteomes" id="UP001501126"/>
    </source>
</evidence>
<dbReference type="SMART" id="SM00347">
    <property type="entry name" value="HTH_MARR"/>
    <property type="match status" value="1"/>
</dbReference>
<evidence type="ECO:0000313" key="5">
    <source>
        <dbReference type="EMBL" id="GAA0876233.1"/>
    </source>
</evidence>
<dbReference type="PROSITE" id="PS01117">
    <property type="entry name" value="HTH_MARR_1"/>
    <property type="match status" value="1"/>
</dbReference>
<dbReference type="Pfam" id="PF01047">
    <property type="entry name" value="MarR"/>
    <property type="match status" value="1"/>
</dbReference>
<keyword evidence="3" id="KW-0804">Transcription</keyword>
<reference evidence="6" key="1">
    <citation type="journal article" date="2019" name="Int. J. Syst. Evol. Microbiol.">
        <title>The Global Catalogue of Microorganisms (GCM) 10K type strain sequencing project: providing services to taxonomists for standard genome sequencing and annotation.</title>
        <authorList>
            <consortium name="The Broad Institute Genomics Platform"/>
            <consortium name="The Broad Institute Genome Sequencing Center for Infectious Disease"/>
            <person name="Wu L."/>
            <person name="Ma J."/>
        </authorList>
    </citation>
    <scope>NUCLEOTIDE SEQUENCE [LARGE SCALE GENOMIC DNA]</scope>
    <source>
        <strain evidence="6">JCM 16083</strain>
    </source>
</reference>
<name>A0ABP3Y6E5_9FLAO</name>
<dbReference type="RefSeq" id="WP_343788637.1">
    <property type="nucleotide sequence ID" value="NZ_BAAAFH010000022.1"/>
</dbReference>
<keyword evidence="6" id="KW-1185">Reference proteome</keyword>
<dbReference type="InterPro" id="IPR000835">
    <property type="entry name" value="HTH_MarR-typ"/>
</dbReference>
<protein>
    <submittedName>
        <fullName evidence="5">MarR family transcriptional regulator</fullName>
    </submittedName>
</protein>
<keyword evidence="2" id="KW-0238">DNA-binding</keyword>
<sequence length="148" mass="17124">MSEQNDKKTPTVDFVVRHIWHKIARMYNQKAAEHDVTISIAFILLIIDKEGTPSTQLGPRLGMEPTSLSRTLKAMEEKGLIFRSPDKEDKRKVRIFLTKYGIEQRKLAKSVVLEFNEKLYAKIPKGKLAVFFDVMERIDKIVTQEMDS</sequence>
<gene>
    <name evidence="5" type="ORF">GCM10009118_26430</name>
</gene>
<dbReference type="Proteomes" id="UP001501126">
    <property type="component" value="Unassembled WGS sequence"/>
</dbReference>
<dbReference type="SUPFAM" id="SSF46785">
    <property type="entry name" value="Winged helix' DNA-binding domain"/>
    <property type="match status" value="1"/>
</dbReference>
<evidence type="ECO:0000259" key="4">
    <source>
        <dbReference type="PROSITE" id="PS50995"/>
    </source>
</evidence>
<accession>A0ABP3Y6E5</accession>
<comment type="caution">
    <text evidence="5">The sequence shown here is derived from an EMBL/GenBank/DDBJ whole genome shotgun (WGS) entry which is preliminary data.</text>
</comment>
<organism evidence="5 6">
    <name type="scientific">Wandonia haliotis</name>
    <dbReference type="NCBI Taxonomy" id="574963"/>
    <lineage>
        <taxon>Bacteria</taxon>
        <taxon>Pseudomonadati</taxon>
        <taxon>Bacteroidota</taxon>
        <taxon>Flavobacteriia</taxon>
        <taxon>Flavobacteriales</taxon>
        <taxon>Crocinitomicaceae</taxon>
        <taxon>Wandonia</taxon>
    </lineage>
</organism>
<dbReference type="PROSITE" id="PS50995">
    <property type="entry name" value="HTH_MARR_2"/>
    <property type="match status" value="1"/>
</dbReference>
<dbReference type="PANTHER" id="PTHR42756:SF1">
    <property type="entry name" value="TRANSCRIPTIONAL REPRESSOR OF EMRAB OPERON"/>
    <property type="match status" value="1"/>
</dbReference>
<keyword evidence="1" id="KW-0805">Transcription regulation</keyword>
<proteinExistence type="predicted"/>
<evidence type="ECO:0000256" key="2">
    <source>
        <dbReference type="ARBA" id="ARBA00023125"/>
    </source>
</evidence>
<dbReference type="InterPro" id="IPR036388">
    <property type="entry name" value="WH-like_DNA-bd_sf"/>
</dbReference>
<feature type="domain" description="HTH marR-type" evidence="4">
    <location>
        <begin position="1"/>
        <end position="140"/>
    </location>
</feature>
<dbReference type="PRINTS" id="PR00598">
    <property type="entry name" value="HTHMARR"/>
</dbReference>
<evidence type="ECO:0000256" key="3">
    <source>
        <dbReference type="ARBA" id="ARBA00023163"/>
    </source>
</evidence>
<dbReference type="EMBL" id="BAAAFH010000022">
    <property type="protein sequence ID" value="GAA0876233.1"/>
    <property type="molecule type" value="Genomic_DNA"/>
</dbReference>
<dbReference type="InterPro" id="IPR023187">
    <property type="entry name" value="Tscrpt_reg_MarR-type_CS"/>
</dbReference>